<feature type="compositionally biased region" description="Basic and acidic residues" evidence="1">
    <location>
        <begin position="1"/>
        <end position="10"/>
    </location>
</feature>
<sequence length="80" mass="8777">MGGAWHHDRGLLSCTEADESERSPLVKGPGRMTSTSTTRMKRSGFRPTDFNYVSERRVPNGPDPIHNRKAGKSGQPPGRA</sequence>
<dbReference type="EMBL" id="JAUJYO010000010">
    <property type="protein sequence ID" value="KAK1305831.1"/>
    <property type="molecule type" value="Genomic_DNA"/>
</dbReference>
<dbReference type="PANTHER" id="PTHR34277">
    <property type="entry name" value="CLAVATA3/ESR (CLE)-RELATED PROTEIN 26"/>
    <property type="match status" value="1"/>
</dbReference>
<dbReference type="AlphaFoldDB" id="A0AAV9DXV5"/>
<dbReference type="PANTHER" id="PTHR34277:SF2">
    <property type="entry name" value="CLAVATA3_ESR (CLE)-RELATED PROTEIN 26"/>
    <property type="match status" value="1"/>
</dbReference>
<gene>
    <name evidence="2" type="primary">CLE25</name>
    <name evidence="2" type="ORF">QJS10_CPA10g00301</name>
</gene>
<dbReference type="Proteomes" id="UP001180020">
    <property type="component" value="Unassembled WGS sequence"/>
</dbReference>
<evidence type="ECO:0000313" key="2">
    <source>
        <dbReference type="EMBL" id="KAK1305831.1"/>
    </source>
</evidence>
<comment type="caution">
    <text evidence="2">The sequence shown here is derived from an EMBL/GenBank/DDBJ whole genome shotgun (WGS) entry which is preliminary data.</text>
</comment>
<feature type="region of interest" description="Disordered" evidence="1">
    <location>
        <begin position="1"/>
        <end position="80"/>
    </location>
</feature>
<keyword evidence="3" id="KW-1185">Reference proteome</keyword>
<dbReference type="InterPro" id="IPR039316">
    <property type="entry name" value="CLE25/26"/>
</dbReference>
<evidence type="ECO:0000256" key="1">
    <source>
        <dbReference type="SAM" id="MobiDB-lite"/>
    </source>
</evidence>
<organism evidence="2 3">
    <name type="scientific">Acorus calamus</name>
    <name type="common">Sweet flag</name>
    <dbReference type="NCBI Taxonomy" id="4465"/>
    <lineage>
        <taxon>Eukaryota</taxon>
        <taxon>Viridiplantae</taxon>
        <taxon>Streptophyta</taxon>
        <taxon>Embryophyta</taxon>
        <taxon>Tracheophyta</taxon>
        <taxon>Spermatophyta</taxon>
        <taxon>Magnoliopsida</taxon>
        <taxon>Liliopsida</taxon>
        <taxon>Acoraceae</taxon>
        <taxon>Acorus</taxon>
    </lineage>
</organism>
<accession>A0AAV9DXV5</accession>
<protein>
    <submittedName>
        <fullName evidence="2">CLAVATA3/ESR (CLE)-related protein 25</fullName>
    </submittedName>
</protein>
<evidence type="ECO:0000313" key="3">
    <source>
        <dbReference type="Proteomes" id="UP001180020"/>
    </source>
</evidence>
<reference evidence="2" key="1">
    <citation type="journal article" date="2023" name="Nat. Commun.">
        <title>Diploid and tetraploid genomes of Acorus and the evolution of monocots.</title>
        <authorList>
            <person name="Ma L."/>
            <person name="Liu K.W."/>
            <person name="Li Z."/>
            <person name="Hsiao Y.Y."/>
            <person name="Qi Y."/>
            <person name="Fu T."/>
            <person name="Tang G.D."/>
            <person name="Zhang D."/>
            <person name="Sun W.H."/>
            <person name="Liu D.K."/>
            <person name="Li Y."/>
            <person name="Chen G.Z."/>
            <person name="Liu X.D."/>
            <person name="Liao X.Y."/>
            <person name="Jiang Y.T."/>
            <person name="Yu X."/>
            <person name="Hao Y."/>
            <person name="Huang J."/>
            <person name="Zhao X.W."/>
            <person name="Ke S."/>
            <person name="Chen Y.Y."/>
            <person name="Wu W.L."/>
            <person name="Hsu J.L."/>
            <person name="Lin Y.F."/>
            <person name="Huang M.D."/>
            <person name="Li C.Y."/>
            <person name="Huang L."/>
            <person name="Wang Z.W."/>
            <person name="Zhao X."/>
            <person name="Zhong W.Y."/>
            <person name="Peng D.H."/>
            <person name="Ahmad S."/>
            <person name="Lan S."/>
            <person name="Zhang J.S."/>
            <person name="Tsai W.C."/>
            <person name="Van de Peer Y."/>
            <person name="Liu Z.J."/>
        </authorList>
    </citation>
    <scope>NUCLEOTIDE SEQUENCE</scope>
    <source>
        <strain evidence="2">CP</strain>
    </source>
</reference>
<name>A0AAV9DXV5_ACOCL</name>
<proteinExistence type="predicted"/>
<reference evidence="2" key="2">
    <citation type="submission" date="2023-06" db="EMBL/GenBank/DDBJ databases">
        <authorList>
            <person name="Ma L."/>
            <person name="Liu K.-W."/>
            <person name="Li Z."/>
            <person name="Hsiao Y.-Y."/>
            <person name="Qi Y."/>
            <person name="Fu T."/>
            <person name="Tang G."/>
            <person name="Zhang D."/>
            <person name="Sun W.-H."/>
            <person name="Liu D.-K."/>
            <person name="Li Y."/>
            <person name="Chen G.-Z."/>
            <person name="Liu X.-D."/>
            <person name="Liao X.-Y."/>
            <person name="Jiang Y.-T."/>
            <person name="Yu X."/>
            <person name="Hao Y."/>
            <person name="Huang J."/>
            <person name="Zhao X.-W."/>
            <person name="Ke S."/>
            <person name="Chen Y.-Y."/>
            <person name="Wu W.-L."/>
            <person name="Hsu J.-L."/>
            <person name="Lin Y.-F."/>
            <person name="Huang M.-D."/>
            <person name="Li C.-Y."/>
            <person name="Huang L."/>
            <person name="Wang Z.-W."/>
            <person name="Zhao X."/>
            <person name="Zhong W.-Y."/>
            <person name="Peng D.-H."/>
            <person name="Ahmad S."/>
            <person name="Lan S."/>
            <person name="Zhang J.-S."/>
            <person name="Tsai W.-C."/>
            <person name="Van De Peer Y."/>
            <person name="Liu Z.-J."/>
        </authorList>
    </citation>
    <scope>NUCLEOTIDE SEQUENCE</scope>
    <source>
        <strain evidence="2">CP</strain>
        <tissue evidence="2">Leaves</tissue>
    </source>
</reference>